<name>A0A5B9DX61_9GAMM</name>
<gene>
    <name evidence="2" type="ORF">CS053_03520</name>
</gene>
<evidence type="ECO:0000256" key="1">
    <source>
        <dbReference type="SAM" id="Coils"/>
    </source>
</evidence>
<dbReference type="RefSeq" id="WP_147626385.1">
    <property type="nucleotide sequence ID" value="NZ_CP042807.1"/>
</dbReference>
<reference evidence="2 3" key="1">
    <citation type="submission" date="2019-08" db="EMBL/GenBank/DDBJ databases">
        <title>Complete genome sequence of Rhodanobacter glycinis strain T01E-68 isolated from tomato root.</title>
        <authorList>
            <person name="Weon H.-Y."/>
            <person name="Lee S.A."/>
        </authorList>
    </citation>
    <scope>NUCLEOTIDE SEQUENCE [LARGE SCALE GENOMIC DNA]</scope>
    <source>
        <strain evidence="2 3">T01E-68</strain>
    </source>
</reference>
<feature type="coiled-coil region" evidence="1">
    <location>
        <begin position="57"/>
        <end position="84"/>
    </location>
</feature>
<protein>
    <submittedName>
        <fullName evidence="2">Uncharacterized protein</fullName>
    </submittedName>
</protein>
<dbReference type="EMBL" id="CP042807">
    <property type="protein sequence ID" value="QEE23684.1"/>
    <property type="molecule type" value="Genomic_DNA"/>
</dbReference>
<evidence type="ECO:0000313" key="2">
    <source>
        <dbReference type="EMBL" id="QEE23684.1"/>
    </source>
</evidence>
<keyword evidence="1" id="KW-0175">Coiled coil</keyword>
<dbReference type="AlphaFoldDB" id="A0A5B9DX61"/>
<accession>A0A5B9DX61</accession>
<sequence length="160" mass="18910">MSHAEVQPMSPPSSEMDWRELSDQRLDRLVDLEHDCFLMRERLAALQMDYRELFAVSEDRQQRIRELERAMAALDDRLHALAHERDVMRASFLGSRSWRITRPLRAVHHWRFWIPHIAGRVTRGALEMPVLRRVAGAIARRFPGLHRRIRARLYSRHGGS</sequence>
<organism evidence="2 3">
    <name type="scientific">Rhodanobacter glycinis</name>
    <dbReference type="NCBI Taxonomy" id="582702"/>
    <lineage>
        <taxon>Bacteria</taxon>
        <taxon>Pseudomonadati</taxon>
        <taxon>Pseudomonadota</taxon>
        <taxon>Gammaproteobacteria</taxon>
        <taxon>Lysobacterales</taxon>
        <taxon>Rhodanobacteraceae</taxon>
        <taxon>Rhodanobacter</taxon>
    </lineage>
</organism>
<evidence type="ECO:0000313" key="3">
    <source>
        <dbReference type="Proteomes" id="UP000321807"/>
    </source>
</evidence>
<dbReference type="KEGG" id="rgl:CS053_03520"/>
<proteinExistence type="predicted"/>
<dbReference type="Proteomes" id="UP000321807">
    <property type="component" value="Chromosome"/>
</dbReference>